<feature type="domain" description="FHA" evidence="3">
    <location>
        <begin position="118"/>
        <end position="169"/>
    </location>
</feature>
<dbReference type="InterPro" id="IPR000253">
    <property type="entry name" value="FHA_dom"/>
</dbReference>
<feature type="compositionally biased region" description="Basic residues" evidence="2">
    <location>
        <begin position="352"/>
        <end position="363"/>
    </location>
</feature>
<feature type="compositionally biased region" description="Polar residues" evidence="2">
    <location>
        <begin position="659"/>
        <end position="670"/>
    </location>
</feature>
<dbReference type="CDD" id="cd22677">
    <property type="entry name" value="FHA_Kanadaptin"/>
    <property type="match status" value="1"/>
</dbReference>
<protein>
    <recommendedName>
        <fullName evidence="3">FHA domain-containing protein</fullName>
    </recommendedName>
</protein>
<keyword evidence="1" id="KW-0175">Coiled coil</keyword>
<feature type="compositionally biased region" description="Pro residues" evidence="2">
    <location>
        <begin position="630"/>
        <end position="639"/>
    </location>
</feature>
<comment type="caution">
    <text evidence="4">The sequence shown here is derived from an EMBL/GenBank/DDBJ whole genome shotgun (WGS) entry which is preliminary data.</text>
</comment>
<feature type="region of interest" description="Disordered" evidence="2">
    <location>
        <begin position="348"/>
        <end position="374"/>
    </location>
</feature>
<dbReference type="InterPro" id="IPR008984">
    <property type="entry name" value="SMAD_FHA_dom_sf"/>
</dbReference>
<organism evidence="4 5">
    <name type="scientific">Ostreobium quekettii</name>
    <dbReference type="NCBI Taxonomy" id="121088"/>
    <lineage>
        <taxon>Eukaryota</taxon>
        <taxon>Viridiplantae</taxon>
        <taxon>Chlorophyta</taxon>
        <taxon>core chlorophytes</taxon>
        <taxon>Ulvophyceae</taxon>
        <taxon>TCBD clade</taxon>
        <taxon>Bryopsidales</taxon>
        <taxon>Ostreobineae</taxon>
        <taxon>Ostreobiaceae</taxon>
        <taxon>Ostreobium</taxon>
    </lineage>
</organism>
<name>A0A8S1J6G4_9CHLO</name>
<feature type="region of interest" description="Disordered" evidence="2">
    <location>
        <begin position="1"/>
        <end position="86"/>
    </location>
</feature>
<sequence>MDADAAEAPPPAEQDAAAAKARPKADSESMPPPPPRLMSKKASGNGANERADSEARAAWAGPCGQQAGETAQAAAGRAPAPYAPPQWGGAPEGIPYALEVLKNGTMLSRHSVSQKGHYVFGRSPSADFVLEHPSASRFHCVLQHNSHSGEAFLHDCGSTHGTYLNKQLIKPSVYVPLRVGDTFRFGQSSRLYVLQGPQELMPKEGLNRSQKLLAAKLAAARKQQERDEEKACSQMNEVISGTAMWGFKEDAPQDAQQEETMDWKTYRDRHGLTEKQQKVAEKIRSRQWKIDNMKKECQRISSKSASGDLTPGQVSTLHRNERLIETLEEEIEGLEETLQDSVQDALRDKTAKAGHKSGKRKRAHESDDESDDSDEFFYDLTRKHAKRGTLNKKDSKPSTITVEQLHTEQLGLLGRREEVLKGIQVEKAKCEHKEGVPDQKPADTAGLDSLDAFMSRVETQVEADKVTSLQKQLEEIESELDRVKGLMRIADPDGFYTGRQPKAAAVKGAMQVEAGQCRHSVAVEGDPQAEKTVQAAAVASAAPTESSVPSAQSEVSDAPVPTHQVTQPAGALMVSGGETGGVEVPLQSHDNGTGVLTVREPSVPVLQAKPVKLDKAPHILKTKPLVRGPKGPPTRPPSSDPQEEEGPIDWQPPKGQTGDGRTSLNDKLGY</sequence>
<reference evidence="4" key="1">
    <citation type="submission" date="2020-12" db="EMBL/GenBank/DDBJ databases">
        <authorList>
            <person name="Iha C."/>
        </authorList>
    </citation>
    <scope>NUCLEOTIDE SEQUENCE</scope>
</reference>
<feature type="coiled-coil region" evidence="1">
    <location>
        <begin position="317"/>
        <end position="344"/>
    </location>
</feature>
<dbReference type="PROSITE" id="PS50006">
    <property type="entry name" value="FHA_DOMAIN"/>
    <property type="match status" value="1"/>
</dbReference>
<proteinExistence type="predicted"/>
<dbReference type="Pfam" id="PF00498">
    <property type="entry name" value="FHA"/>
    <property type="match status" value="1"/>
</dbReference>
<accession>A0A8S1J6G4</accession>
<feature type="compositionally biased region" description="Low complexity" evidence="2">
    <location>
        <begin position="64"/>
        <end position="80"/>
    </location>
</feature>
<feature type="compositionally biased region" description="Low complexity" evidence="2">
    <location>
        <begin position="540"/>
        <end position="551"/>
    </location>
</feature>
<dbReference type="SUPFAM" id="SSF49879">
    <property type="entry name" value="SMAD/FHA domain"/>
    <property type="match status" value="1"/>
</dbReference>
<dbReference type="AlphaFoldDB" id="A0A8S1J6G4"/>
<dbReference type="OrthoDB" id="444265at2759"/>
<dbReference type="InterPro" id="IPR050923">
    <property type="entry name" value="Cell_Proc_Reg/RNA_Proc"/>
</dbReference>
<evidence type="ECO:0000313" key="5">
    <source>
        <dbReference type="Proteomes" id="UP000708148"/>
    </source>
</evidence>
<evidence type="ECO:0000256" key="1">
    <source>
        <dbReference type="SAM" id="Coils"/>
    </source>
</evidence>
<dbReference type="PANTHER" id="PTHR23308">
    <property type="entry name" value="NUCLEAR INHIBITOR OF PROTEIN PHOSPHATASE-1"/>
    <property type="match status" value="1"/>
</dbReference>
<evidence type="ECO:0000313" key="4">
    <source>
        <dbReference type="EMBL" id="CAD7701294.1"/>
    </source>
</evidence>
<feature type="region of interest" description="Disordered" evidence="2">
    <location>
        <begin position="540"/>
        <end position="596"/>
    </location>
</feature>
<evidence type="ECO:0000259" key="3">
    <source>
        <dbReference type="PROSITE" id="PS50006"/>
    </source>
</evidence>
<dbReference type="EMBL" id="CAJHUC010001489">
    <property type="protein sequence ID" value="CAD7701294.1"/>
    <property type="molecule type" value="Genomic_DNA"/>
</dbReference>
<keyword evidence="5" id="KW-1185">Reference proteome</keyword>
<dbReference type="SMART" id="SM00240">
    <property type="entry name" value="FHA"/>
    <property type="match status" value="1"/>
</dbReference>
<dbReference type="Proteomes" id="UP000708148">
    <property type="component" value="Unassembled WGS sequence"/>
</dbReference>
<feature type="region of interest" description="Disordered" evidence="2">
    <location>
        <begin position="614"/>
        <end position="670"/>
    </location>
</feature>
<dbReference type="Gene3D" id="2.60.200.20">
    <property type="match status" value="1"/>
</dbReference>
<gene>
    <name evidence="4" type="ORF">OSTQU699_LOCUS6653</name>
</gene>
<evidence type="ECO:0000256" key="2">
    <source>
        <dbReference type="SAM" id="MobiDB-lite"/>
    </source>
</evidence>